<evidence type="ECO:0000313" key="2">
    <source>
        <dbReference type="Proteomes" id="UP001151760"/>
    </source>
</evidence>
<name>A0ABQ5IBT3_9ASTR</name>
<dbReference type="EMBL" id="BQNB010020593">
    <property type="protein sequence ID" value="GJT97580.1"/>
    <property type="molecule type" value="Genomic_DNA"/>
</dbReference>
<sequence length="76" mass="9208">MEINWLIVAATVYYLWQERNFRMFRNERRTADEVYKIIVNNVKDKLMSLRMKKSKAVLTVAANWGLRWVNMQLENV</sequence>
<evidence type="ECO:0000313" key="1">
    <source>
        <dbReference type="EMBL" id="GJT97580.1"/>
    </source>
</evidence>
<reference evidence="1" key="1">
    <citation type="journal article" date="2022" name="Int. J. Mol. Sci.">
        <title>Draft Genome of Tanacetum Coccineum: Genomic Comparison of Closely Related Tanacetum-Family Plants.</title>
        <authorList>
            <person name="Yamashiro T."/>
            <person name="Shiraishi A."/>
            <person name="Nakayama K."/>
            <person name="Satake H."/>
        </authorList>
    </citation>
    <scope>NUCLEOTIDE SEQUENCE</scope>
</reference>
<reference evidence="1" key="2">
    <citation type="submission" date="2022-01" db="EMBL/GenBank/DDBJ databases">
        <authorList>
            <person name="Yamashiro T."/>
            <person name="Shiraishi A."/>
            <person name="Satake H."/>
            <person name="Nakayama K."/>
        </authorList>
    </citation>
    <scope>NUCLEOTIDE SEQUENCE</scope>
</reference>
<dbReference type="Proteomes" id="UP001151760">
    <property type="component" value="Unassembled WGS sequence"/>
</dbReference>
<proteinExistence type="predicted"/>
<gene>
    <name evidence="1" type="ORF">Tco_1093098</name>
</gene>
<keyword evidence="2" id="KW-1185">Reference proteome</keyword>
<comment type="caution">
    <text evidence="1">The sequence shown here is derived from an EMBL/GenBank/DDBJ whole genome shotgun (WGS) entry which is preliminary data.</text>
</comment>
<accession>A0ABQ5IBT3</accession>
<protein>
    <submittedName>
        <fullName evidence="1">Uncharacterized protein</fullName>
    </submittedName>
</protein>
<organism evidence="1 2">
    <name type="scientific">Tanacetum coccineum</name>
    <dbReference type="NCBI Taxonomy" id="301880"/>
    <lineage>
        <taxon>Eukaryota</taxon>
        <taxon>Viridiplantae</taxon>
        <taxon>Streptophyta</taxon>
        <taxon>Embryophyta</taxon>
        <taxon>Tracheophyta</taxon>
        <taxon>Spermatophyta</taxon>
        <taxon>Magnoliopsida</taxon>
        <taxon>eudicotyledons</taxon>
        <taxon>Gunneridae</taxon>
        <taxon>Pentapetalae</taxon>
        <taxon>asterids</taxon>
        <taxon>campanulids</taxon>
        <taxon>Asterales</taxon>
        <taxon>Asteraceae</taxon>
        <taxon>Asteroideae</taxon>
        <taxon>Anthemideae</taxon>
        <taxon>Anthemidinae</taxon>
        <taxon>Tanacetum</taxon>
    </lineage>
</organism>